<dbReference type="InterPro" id="IPR043149">
    <property type="entry name" value="TagF_N"/>
</dbReference>
<evidence type="ECO:0000256" key="6">
    <source>
        <dbReference type="ARBA" id="ARBA00023136"/>
    </source>
</evidence>
<dbReference type="Proteomes" id="UP000003157">
    <property type="component" value="Unassembled WGS sequence"/>
</dbReference>
<dbReference type="PANTHER" id="PTHR37316">
    <property type="entry name" value="TEICHOIC ACID GLYCEROL-PHOSPHATE PRIMASE"/>
    <property type="match status" value="1"/>
</dbReference>
<evidence type="ECO:0000256" key="4">
    <source>
        <dbReference type="ARBA" id="ARBA00022679"/>
    </source>
</evidence>
<evidence type="ECO:0000256" key="5">
    <source>
        <dbReference type="ARBA" id="ARBA00022944"/>
    </source>
</evidence>
<name>E7G7L5_9FIRM</name>
<dbReference type="GO" id="GO:0005886">
    <property type="term" value="C:plasma membrane"/>
    <property type="evidence" value="ECO:0007669"/>
    <property type="project" value="UniProtKB-SubCell"/>
</dbReference>
<dbReference type="AlphaFoldDB" id="E7G7L5"/>
<keyword evidence="5" id="KW-0777">Teichoic acid biosynthesis</keyword>
<keyword evidence="3" id="KW-1003">Cell membrane</keyword>
<evidence type="ECO:0000256" key="3">
    <source>
        <dbReference type="ARBA" id="ARBA00022475"/>
    </source>
</evidence>
<comment type="similarity">
    <text evidence="2">Belongs to the CDP-glycerol glycerophosphotransferase family.</text>
</comment>
<comment type="subcellular location">
    <subcellularLocation>
        <location evidence="1">Cell membrane</location>
        <topology evidence="1">Peripheral membrane protein</topology>
    </subcellularLocation>
</comment>
<evidence type="ECO:0000256" key="1">
    <source>
        <dbReference type="ARBA" id="ARBA00004202"/>
    </source>
</evidence>
<protein>
    <submittedName>
        <fullName evidence="7">Uncharacterized protein</fullName>
    </submittedName>
</protein>
<dbReference type="OrthoDB" id="9811865at2"/>
<comment type="caution">
    <text evidence="7">The sequence shown here is derived from an EMBL/GenBank/DDBJ whole genome shotgun (WGS) entry which is preliminary data.</text>
</comment>
<dbReference type="Gene3D" id="3.40.50.11820">
    <property type="match status" value="1"/>
</dbReference>
<keyword evidence="6" id="KW-0472">Membrane</keyword>
<dbReference type="STRING" id="100884.GCA_000269565_00953"/>
<dbReference type="RefSeq" id="WP_008787869.1">
    <property type="nucleotide sequence ID" value="NZ_AKCB01000001.1"/>
</dbReference>
<evidence type="ECO:0000256" key="2">
    <source>
        <dbReference type="ARBA" id="ARBA00010488"/>
    </source>
</evidence>
<dbReference type="HOGENOM" id="CLU_029598_0_0_9"/>
<dbReference type="GO" id="GO:0019350">
    <property type="term" value="P:teichoic acid biosynthetic process"/>
    <property type="evidence" value="ECO:0007669"/>
    <property type="project" value="UniProtKB-KW"/>
</dbReference>
<dbReference type="Pfam" id="PF04464">
    <property type="entry name" value="Glyphos_transf"/>
    <property type="match status" value="1"/>
</dbReference>
<evidence type="ECO:0000313" key="7">
    <source>
        <dbReference type="EMBL" id="EFW05999.1"/>
    </source>
</evidence>
<dbReference type="Gene3D" id="3.40.50.12580">
    <property type="match status" value="1"/>
</dbReference>
<organism evidence="7 8">
    <name type="scientific">Coprobacillus cateniformis</name>
    <dbReference type="NCBI Taxonomy" id="100884"/>
    <lineage>
        <taxon>Bacteria</taxon>
        <taxon>Bacillati</taxon>
        <taxon>Bacillota</taxon>
        <taxon>Erysipelotrichia</taxon>
        <taxon>Erysipelotrichales</taxon>
        <taxon>Coprobacillaceae</taxon>
        <taxon>Coprobacillus</taxon>
    </lineage>
</organism>
<dbReference type="InterPro" id="IPR043148">
    <property type="entry name" value="TagF_C"/>
</dbReference>
<dbReference type="eggNOG" id="COG1887">
    <property type="taxonomic scope" value="Bacteria"/>
</dbReference>
<accession>E7G7L5</accession>
<dbReference type="SUPFAM" id="SSF53756">
    <property type="entry name" value="UDP-Glycosyltransferase/glycogen phosphorylase"/>
    <property type="match status" value="1"/>
</dbReference>
<proteinExistence type="inferred from homology"/>
<dbReference type="GeneID" id="78228836"/>
<dbReference type="GO" id="GO:0047355">
    <property type="term" value="F:CDP-glycerol glycerophosphotransferase activity"/>
    <property type="evidence" value="ECO:0007669"/>
    <property type="project" value="InterPro"/>
</dbReference>
<gene>
    <name evidence="7" type="ORF">HMPREF9488_00753</name>
</gene>
<keyword evidence="4" id="KW-0808">Transferase</keyword>
<keyword evidence="8" id="KW-1185">Reference proteome</keyword>
<dbReference type="InterPro" id="IPR007554">
    <property type="entry name" value="Glycerophosphate_synth"/>
</dbReference>
<dbReference type="EMBL" id="ADKX01000010">
    <property type="protein sequence ID" value="EFW05999.1"/>
    <property type="molecule type" value="Genomic_DNA"/>
</dbReference>
<dbReference type="InterPro" id="IPR051612">
    <property type="entry name" value="Teichoic_Acid_Biosynth"/>
</dbReference>
<sequence>MSFIIKFGTFCLNILFSIMKICPVQNKITYISRQMNTIPLDFRLVIDNFQKKNPTYKHIVLAKRIPEPFIGKIGYGFHILKQMYHIATSKVVILDTYCIPVSILKQRNELIVIQMWHALGAFKKFGYSILDQEEGSSSQVAHLMKMHHNYTYVLSSSEYAAPFFAEAFHVPYAKMKIFPLPKTDMLLNQTLQHKTIQKIYQHYPQLNSTNKKIIVYAPTFRKNEAELYKAVQEFIKHINFNKYEFVLKKHPLTKFVINDARIIEDNLMTSLEFFNVADYIITDYSAVLFEASLLDKPIYFYAFDYQMYMQKRALYIDYQTQLPGPVCYQIDELIDSIESHQYDEKKMNDFKELMIAPYQQSYTDDFVNFVLSEINRLCVKSGG</sequence>
<reference evidence="7 8" key="1">
    <citation type="submission" date="2010-12" db="EMBL/GenBank/DDBJ databases">
        <title>The Genome Sequence of Coprobacillus sp. strain 29_1.</title>
        <authorList>
            <consortium name="The Broad Institute Genome Sequencing Platform"/>
            <person name="Earl A."/>
            <person name="Ward D."/>
            <person name="Feldgarden M."/>
            <person name="Gevers D."/>
            <person name="Daigneault M."/>
            <person name="Sibley C.D."/>
            <person name="White A."/>
            <person name="Strauss J."/>
            <person name="Allen-Vercoe E."/>
            <person name="Young S.K."/>
            <person name="Zeng Q."/>
            <person name="Gargeya S."/>
            <person name="Fitzgerald M."/>
            <person name="Haas B."/>
            <person name="Abouelleil A."/>
            <person name="Alvarado L."/>
            <person name="Arachchi H.M."/>
            <person name="Berlin A."/>
            <person name="Brown A."/>
            <person name="Chapman S.B."/>
            <person name="Chen Z."/>
            <person name="Dunbar C."/>
            <person name="Freedman E."/>
            <person name="Gearin G."/>
            <person name="Gellesch M."/>
            <person name="Goldberg J."/>
            <person name="Griggs A."/>
            <person name="Gujja S."/>
            <person name="Heilman E."/>
            <person name="Heiman D."/>
            <person name="Howarth C."/>
            <person name="Larson L."/>
            <person name="Lui A."/>
            <person name="MacDonald P.J.P."/>
            <person name="Mehta T."/>
            <person name="Montmayeur A."/>
            <person name="Murphy C."/>
            <person name="Neiman D."/>
            <person name="Pearson M."/>
            <person name="Priest M."/>
            <person name="Roberts A."/>
            <person name="Saif S."/>
            <person name="Shea T."/>
            <person name="Shenoy N."/>
            <person name="Sisk P."/>
            <person name="Stolte C."/>
            <person name="Sykes S."/>
            <person name="White J."/>
            <person name="Yandava C."/>
            <person name="Nusbaum C."/>
            <person name="Birren B."/>
        </authorList>
    </citation>
    <scope>NUCLEOTIDE SEQUENCE [LARGE SCALE GENOMIC DNA]</scope>
    <source>
        <strain evidence="7 8">29_1</strain>
    </source>
</reference>
<dbReference type="PANTHER" id="PTHR37316:SF3">
    <property type="entry name" value="TEICHOIC ACID GLYCEROL-PHOSPHATE TRANSFERASE"/>
    <property type="match status" value="1"/>
</dbReference>
<evidence type="ECO:0000313" key="8">
    <source>
        <dbReference type="Proteomes" id="UP000003157"/>
    </source>
</evidence>